<feature type="chain" id="PRO_5021202278" evidence="1">
    <location>
        <begin position="28"/>
        <end position="874"/>
    </location>
</feature>
<evidence type="ECO:0000313" key="2">
    <source>
        <dbReference type="EMBL" id="TPG41680.1"/>
    </source>
</evidence>
<evidence type="ECO:0000313" key="3">
    <source>
        <dbReference type="Proteomes" id="UP000319700"/>
    </source>
</evidence>
<proteinExistence type="predicted"/>
<dbReference type="EMBL" id="RCZH01000005">
    <property type="protein sequence ID" value="TPG41680.1"/>
    <property type="molecule type" value="Genomic_DNA"/>
</dbReference>
<protein>
    <submittedName>
        <fullName evidence="2">Gliding motility-associated C-terminal domain-containing protein</fullName>
    </submittedName>
</protein>
<accession>A0A502EYL7</accession>
<comment type="caution">
    <text evidence="2">The sequence shown here is derived from an EMBL/GenBank/DDBJ whole genome shotgun (WGS) entry which is preliminary data.</text>
</comment>
<organism evidence="2 3">
    <name type="scientific">Flavobacterium pectinovorum</name>
    <dbReference type="NCBI Taxonomy" id="29533"/>
    <lineage>
        <taxon>Bacteria</taxon>
        <taxon>Pseudomonadati</taxon>
        <taxon>Bacteroidota</taxon>
        <taxon>Flavobacteriia</taxon>
        <taxon>Flavobacteriales</taxon>
        <taxon>Flavobacteriaceae</taxon>
        <taxon>Flavobacterium</taxon>
    </lineage>
</organism>
<keyword evidence="1" id="KW-0732">Signal</keyword>
<dbReference type="RefSeq" id="WP_140506170.1">
    <property type="nucleotide sequence ID" value="NZ_RCZH01000005.1"/>
</dbReference>
<reference evidence="2 3" key="1">
    <citation type="journal article" date="2019" name="Environ. Microbiol.">
        <title>Species interactions and distinct microbial communities in high Arctic permafrost affected cryosols are associated with the CH4 and CO2 gas fluxes.</title>
        <authorList>
            <person name="Altshuler I."/>
            <person name="Hamel J."/>
            <person name="Turney S."/>
            <person name="Magnuson E."/>
            <person name="Levesque R."/>
            <person name="Greer C."/>
            <person name="Whyte L.G."/>
        </authorList>
    </citation>
    <scope>NUCLEOTIDE SEQUENCE [LARGE SCALE GENOMIC DNA]</scope>
    <source>
        <strain evidence="2 3">42</strain>
    </source>
</reference>
<name>A0A502EYL7_9FLAO</name>
<keyword evidence="3" id="KW-1185">Reference proteome</keyword>
<dbReference type="InterPro" id="IPR026341">
    <property type="entry name" value="T9SS_type_B"/>
</dbReference>
<gene>
    <name evidence="2" type="ORF">EAH81_09370</name>
</gene>
<sequence>MTKKYDNFLQIFLLLFFLSIFSSTIQAQCAGDDNSFSVCDLPNNANQTIDLFTKLNGTPIAGGVWADDDDSRGLDITTGILNAQIIRNSGVYHYTYTVTGVSGCTDTSATLEVVIGGYSGVSSNLIVCSDVKTYNLFQAFNGIFLGPQSNGQWHDDTQNVNVGSVVNVENLEGDFPFTYTMPARGTCPAMSSTSIITVKRAPKSGVARDLPLCASNGLTSYTNYDLENLLSGQDPGGTWSDPSNTGELSSSEDHFVDVQNIYNKFGVGDYYFTYKVLSKNTICGNAQSNVRIHLEKTLDFTGAVVQVNSDICETEIPTAQYSVTITRGNAVIPNGIYTVVFNVSGPRSRTETIRANFTNGVLIFPLDSSYFQQVGRFNVTILDILSVNSLGLCHNIINNLSDELVIYAIPDLEGASITPATVCQNDDATIQITDAVKLADGEYDVVYNISGANTGASQIARLTFVGGVSNDFIVPGFFNQKTGTSVVTITAITHVISQCVNGANLKGDILINPLPNASTLRLQVQDVCFGSDVSASVSGLGTLTNVTLSYVLSGSNTATTQTVALTSSDGNASFVIPANLLINAGATTISITKLTNNITTCSADVSGAADTFSLKSIPVAPAAGNQEFCKVDKATIANLDPKGVQYSWYDSATATTPLPNTYALKAENYYLRQTTLSCISEPTMIAVTINDTPAPILIGTPEFCGLDNPTIADLSTKTDSPSTVVWYDAPNNGNLLPSSTLLADKKTYYGFDFSTTTNCYSEQSTPATVSLKECDSPQYPFFIPDGFSPNGDGVNDVFEITNIGFLYPNYTIEIFNRYGNGMYKGGKDKPGWDGINYENKGLNGGVAPNGVYFYVINFNKDNKPPQQGRLYLNR</sequence>
<dbReference type="AlphaFoldDB" id="A0A502EYL7"/>
<evidence type="ECO:0000256" key="1">
    <source>
        <dbReference type="SAM" id="SignalP"/>
    </source>
</evidence>
<dbReference type="NCBIfam" id="TIGR04131">
    <property type="entry name" value="Bac_Flav_CTERM"/>
    <property type="match status" value="1"/>
</dbReference>
<feature type="signal peptide" evidence="1">
    <location>
        <begin position="1"/>
        <end position="27"/>
    </location>
</feature>
<dbReference type="OrthoDB" id="1236981at2"/>
<dbReference type="Proteomes" id="UP000319700">
    <property type="component" value="Unassembled WGS sequence"/>
</dbReference>
<dbReference type="Pfam" id="PF13585">
    <property type="entry name" value="CHU_C"/>
    <property type="match status" value="1"/>
</dbReference>